<reference evidence="2" key="1">
    <citation type="journal article" date="2015" name="Nature">
        <title>Complex archaea that bridge the gap between prokaryotes and eukaryotes.</title>
        <authorList>
            <person name="Spang A."/>
            <person name="Saw J.H."/>
            <person name="Jorgensen S.L."/>
            <person name="Zaremba-Niedzwiedzka K."/>
            <person name="Martijn J."/>
            <person name="Lind A.E."/>
            <person name="van Eijk R."/>
            <person name="Schleper C."/>
            <person name="Guy L."/>
            <person name="Ettema T.J."/>
        </authorList>
    </citation>
    <scope>NUCLEOTIDE SEQUENCE</scope>
</reference>
<feature type="region of interest" description="Disordered" evidence="1">
    <location>
        <begin position="126"/>
        <end position="159"/>
    </location>
</feature>
<evidence type="ECO:0008006" key="3">
    <source>
        <dbReference type="Google" id="ProtNLM"/>
    </source>
</evidence>
<dbReference type="AlphaFoldDB" id="A0A0F9DAQ4"/>
<dbReference type="EMBL" id="LAZR01040301">
    <property type="protein sequence ID" value="KKL14831.1"/>
    <property type="molecule type" value="Genomic_DNA"/>
</dbReference>
<sequence>MAGRKKADVPAAQGAQNSAPKETLSDIWYRLKAPFKVFLLNMYAFDSQVAAARELGIETAVTKAQSYVDRTFFSRAIRLRKPGIKSQMEVANLMLADTAARSIATTEDGTNFKLVKEATKSINDAYRALKSDDPPPSDSDEPDWGNLSIIPQVEEVEDA</sequence>
<proteinExistence type="predicted"/>
<accession>A0A0F9DAQ4</accession>
<evidence type="ECO:0000256" key="1">
    <source>
        <dbReference type="SAM" id="MobiDB-lite"/>
    </source>
</evidence>
<comment type="caution">
    <text evidence="2">The sequence shown here is derived from an EMBL/GenBank/DDBJ whole genome shotgun (WGS) entry which is preliminary data.</text>
</comment>
<gene>
    <name evidence="2" type="ORF">LCGC14_2511730</name>
</gene>
<evidence type="ECO:0000313" key="2">
    <source>
        <dbReference type="EMBL" id="KKL14831.1"/>
    </source>
</evidence>
<name>A0A0F9DAQ4_9ZZZZ</name>
<protein>
    <recommendedName>
        <fullName evidence="3">Terminase small subunit</fullName>
    </recommendedName>
</protein>
<organism evidence="2">
    <name type="scientific">marine sediment metagenome</name>
    <dbReference type="NCBI Taxonomy" id="412755"/>
    <lineage>
        <taxon>unclassified sequences</taxon>
        <taxon>metagenomes</taxon>
        <taxon>ecological metagenomes</taxon>
    </lineage>
</organism>